<keyword evidence="14" id="KW-0190">Covalent protein-DNA linkage</keyword>
<comment type="subcellular location">
    <subcellularLocation>
        <location evidence="2">Host nucleus</location>
    </subcellularLocation>
</comment>
<evidence type="ECO:0000256" key="3">
    <source>
        <dbReference type="ARBA" id="ARBA00008545"/>
    </source>
</evidence>
<evidence type="ECO:0000256" key="4">
    <source>
        <dbReference type="ARBA" id="ARBA00014531"/>
    </source>
</evidence>
<dbReference type="EMBL" id="MH616738">
    <property type="protein sequence ID" value="AXH73475.1"/>
    <property type="molecule type" value="Genomic_DNA"/>
</dbReference>
<proteinExistence type="inferred from homology"/>
<dbReference type="GO" id="GO:0004519">
    <property type="term" value="F:endonuclease activity"/>
    <property type="evidence" value="ECO:0007669"/>
    <property type="project" value="UniProtKB-KW"/>
</dbReference>
<reference evidence="21 22" key="1">
    <citation type="submission" date="2018-07" db="EMBL/GenBank/DDBJ databases">
        <title>Uncovering a Universe of Circular DNA Viruses in Animal Metagenomes.</title>
        <authorList>
            <person name="Tisza M."/>
            <person name="Buck C."/>
            <person name="Pastrana D."/>
            <person name="Welch N."/>
            <person name="Peretti A."/>
        </authorList>
    </citation>
    <scope>NUCLEOTIDE SEQUENCE [LARGE SCALE GENOMIC DNA]</scope>
    <source>
        <strain evidence="21">Ctcf175</strain>
    </source>
</reference>
<organism evidence="21 22">
    <name type="scientific">Cressdnaviricota sp</name>
    <dbReference type="NCBI Taxonomy" id="2748378"/>
    <lineage>
        <taxon>Viruses</taxon>
        <taxon>Monodnaviria</taxon>
        <taxon>Shotokuvirae</taxon>
        <taxon>Cressdnaviricota</taxon>
    </lineage>
</organism>
<evidence type="ECO:0000256" key="19">
    <source>
        <dbReference type="ARBA" id="ARBA00049360"/>
    </source>
</evidence>
<keyword evidence="10" id="KW-0479">Metal-binding</keyword>
<dbReference type="GO" id="GO:0006260">
    <property type="term" value="P:DNA replication"/>
    <property type="evidence" value="ECO:0007669"/>
    <property type="project" value="UniProtKB-KW"/>
</dbReference>
<dbReference type="Gene3D" id="3.40.50.300">
    <property type="entry name" value="P-loop containing nucleotide triphosphate hydrolases"/>
    <property type="match status" value="1"/>
</dbReference>
<dbReference type="PROSITE" id="PS52020">
    <property type="entry name" value="CRESS_DNA_REP"/>
    <property type="match status" value="1"/>
</dbReference>
<dbReference type="GO" id="GO:0016787">
    <property type="term" value="F:hydrolase activity"/>
    <property type="evidence" value="ECO:0007669"/>
    <property type="project" value="UniProtKB-KW"/>
</dbReference>
<evidence type="ECO:0000256" key="2">
    <source>
        <dbReference type="ARBA" id="ARBA00004147"/>
    </source>
</evidence>
<keyword evidence="11" id="KW-0547">Nucleotide-binding</keyword>
<dbReference type="InterPro" id="IPR049912">
    <property type="entry name" value="CRESS_DNA_REP"/>
</dbReference>
<dbReference type="GO" id="GO:0016779">
    <property type="term" value="F:nucleotidyltransferase activity"/>
    <property type="evidence" value="ECO:0007669"/>
    <property type="project" value="UniProtKB-KW"/>
</dbReference>
<dbReference type="Pfam" id="PF00910">
    <property type="entry name" value="RNA_helicase"/>
    <property type="match status" value="1"/>
</dbReference>
<protein>
    <recommendedName>
        <fullName evidence="4">Replication-associated protein</fullName>
    </recommendedName>
    <alternativeName>
        <fullName evidence="17">ATP-dependent helicase Rep</fullName>
    </alternativeName>
    <alternativeName>
        <fullName evidence="18">RepP</fullName>
    </alternativeName>
</protein>
<name>A0A345MQ25_9VIRU</name>
<dbReference type="GO" id="GO:0042025">
    <property type="term" value="C:host cell nucleus"/>
    <property type="evidence" value="ECO:0007669"/>
    <property type="project" value="UniProtKB-SubCell"/>
</dbReference>
<keyword evidence="6" id="KW-0808">Transferase</keyword>
<dbReference type="GO" id="GO:0003724">
    <property type="term" value="F:RNA helicase activity"/>
    <property type="evidence" value="ECO:0007669"/>
    <property type="project" value="InterPro"/>
</dbReference>
<keyword evidence="21" id="KW-0347">Helicase</keyword>
<dbReference type="GO" id="GO:0003677">
    <property type="term" value="F:DNA binding"/>
    <property type="evidence" value="ECO:0007669"/>
    <property type="project" value="UniProtKB-KW"/>
</dbReference>
<keyword evidence="9" id="KW-0540">Nuclease</keyword>
<keyword evidence="13" id="KW-0378">Hydrolase</keyword>
<evidence type="ECO:0000313" key="21">
    <source>
        <dbReference type="EMBL" id="AXH73475.1"/>
    </source>
</evidence>
<evidence type="ECO:0000256" key="6">
    <source>
        <dbReference type="ARBA" id="ARBA00022679"/>
    </source>
</evidence>
<keyword evidence="15" id="KW-0238">DNA-binding</keyword>
<dbReference type="Gene3D" id="3.40.1310.20">
    <property type="match status" value="1"/>
</dbReference>
<evidence type="ECO:0000256" key="15">
    <source>
        <dbReference type="ARBA" id="ARBA00023125"/>
    </source>
</evidence>
<keyword evidence="22" id="KW-1185">Reference proteome</keyword>
<sequence>MPGKQHVFWFLTIPAASWSAPAAVPNGIKWIKGQKEIGESGFEHWQLVCGYCSRQSLRSAKLLWPSTAHLEPCRSAAADAYVWKEETRVHGSQFELGLKPHNPAVKTDWEMVWKAAIEGRMLEIPASVRIQHYRTLRAITGDHSPCLPIVRKCYVFWGKSGTGKSRRAWEEAGELAYAKGSRTKFWDGYQGESSVIIDEFRGGIDVTYLLRWLDRYPVRVEIKGSSMPLSMKTCWITSNISPVHWYPDLDDDTLDALKRRLDIIYFP</sequence>
<keyword evidence="7" id="KW-0548">Nucleotidyltransferase</keyword>
<evidence type="ECO:0000256" key="11">
    <source>
        <dbReference type="ARBA" id="ARBA00022741"/>
    </source>
</evidence>
<feature type="domain" description="CRESS-DNA virus Rep endonuclease" evidence="20">
    <location>
        <begin position="3"/>
        <end position="99"/>
    </location>
</feature>
<keyword evidence="21" id="KW-0067">ATP-binding</keyword>
<keyword evidence="16" id="KW-0511">Multifunctional enzyme</keyword>
<evidence type="ECO:0000256" key="13">
    <source>
        <dbReference type="ARBA" id="ARBA00022801"/>
    </source>
</evidence>
<keyword evidence="8" id="KW-0235">DNA replication</keyword>
<dbReference type="GO" id="GO:0003723">
    <property type="term" value="F:RNA binding"/>
    <property type="evidence" value="ECO:0007669"/>
    <property type="project" value="InterPro"/>
</dbReference>
<evidence type="ECO:0000256" key="1">
    <source>
        <dbReference type="ARBA" id="ARBA00001936"/>
    </source>
</evidence>
<keyword evidence="5" id="KW-1048">Host nucleus</keyword>
<evidence type="ECO:0000256" key="14">
    <source>
        <dbReference type="ARBA" id="ARBA00023124"/>
    </source>
</evidence>
<dbReference type="SUPFAM" id="SSF52540">
    <property type="entry name" value="P-loop containing nucleoside triphosphate hydrolases"/>
    <property type="match status" value="1"/>
</dbReference>
<dbReference type="GO" id="GO:0000166">
    <property type="term" value="F:nucleotide binding"/>
    <property type="evidence" value="ECO:0007669"/>
    <property type="project" value="UniProtKB-KW"/>
</dbReference>
<dbReference type="Proteomes" id="UP000274941">
    <property type="component" value="Segment"/>
</dbReference>
<evidence type="ECO:0000256" key="17">
    <source>
        <dbReference type="ARBA" id="ARBA00030754"/>
    </source>
</evidence>
<evidence type="ECO:0000256" key="10">
    <source>
        <dbReference type="ARBA" id="ARBA00022723"/>
    </source>
</evidence>
<evidence type="ECO:0000256" key="9">
    <source>
        <dbReference type="ARBA" id="ARBA00022722"/>
    </source>
</evidence>
<dbReference type="InterPro" id="IPR027417">
    <property type="entry name" value="P-loop_NTPase"/>
</dbReference>
<evidence type="ECO:0000256" key="12">
    <source>
        <dbReference type="ARBA" id="ARBA00022759"/>
    </source>
</evidence>
<comment type="similarity">
    <text evidence="3">Belongs to the nanoviruses/circoviruses replication-associated protein family.</text>
</comment>
<evidence type="ECO:0000256" key="8">
    <source>
        <dbReference type="ARBA" id="ARBA00022705"/>
    </source>
</evidence>
<evidence type="ECO:0000256" key="18">
    <source>
        <dbReference type="ARBA" id="ARBA00032243"/>
    </source>
</evidence>
<evidence type="ECO:0000256" key="5">
    <source>
        <dbReference type="ARBA" id="ARBA00022562"/>
    </source>
</evidence>
<evidence type="ECO:0000259" key="20">
    <source>
        <dbReference type="PROSITE" id="PS52020"/>
    </source>
</evidence>
<keyword evidence="12" id="KW-0255">Endonuclease</keyword>
<dbReference type="InterPro" id="IPR000605">
    <property type="entry name" value="Helicase_SF3_ssDNA/RNA_vir"/>
</dbReference>
<comment type="cofactor">
    <cofactor evidence="1">
        <name>Mn(2+)</name>
        <dbReference type="ChEBI" id="CHEBI:29035"/>
    </cofactor>
</comment>
<evidence type="ECO:0000256" key="16">
    <source>
        <dbReference type="ARBA" id="ARBA00023268"/>
    </source>
</evidence>
<accession>A0A345MQ25</accession>
<dbReference type="GO" id="GO:0046872">
    <property type="term" value="F:metal ion binding"/>
    <property type="evidence" value="ECO:0007669"/>
    <property type="project" value="UniProtKB-KW"/>
</dbReference>
<evidence type="ECO:0000256" key="7">
    <source>
        <dbReference type="ARBA" id="ARBA00022695"/>
    </source>
</evidence>
<comment type="catalytic activity">
    <reaction evidence="19">
        <text>ATP + H2O = ADP + phosphate + H(+)</text>
        <dbReference type="Rhea" id="RHEA:13065"/>
        <dbReference type="ChEBI" id="CHEBI:15377"/>
        <dbReference type="ChEBI" id="CHEBI:15378"/>
        <dbReference type="ChEBI" id="CHEBI:30616"/>
        <dbReference type="ChEBI" id="CHEBI:43474"/>
        <dbReference type="ChEBI" id="CHEBI:456216"/>
    </reaction>
</comment>
<evidence type="ECO:0000313" key="22">
    <source>
        <dbReference type="Proteomes" id="UP000274941"/>
    </source>
</evidence>